<keyword evidence="3" id="KW-1185">Reference proteome</keyword>
<dbReference type="InterPro" id="IPR011990">
    <property type="entry name" value="TPR-like_helical_dom_sf"/>
</dbReference>
<dbReference type="RefSeq" id="WP_342159295.1">
    <property type="nucleotide sequence ID" value="NZ_JBCDNA010000001.1"/>
</dbReference>
<organism evidence="2 3">
    <name type="scientific">Lutimonas vermicola</name>
    <dbReference type="NCBI Taxonomy" id="414288"/>
    <lineage>
        <taxon>Bacteria</taxon>
        <taxon>Pseudomonadati</taxon>
        <taxon>Bacteroidota</taxon>
        <taxon>Flavobacteriia</taxon>
        <taxon>Flavobacteriales</taxon>
        <taxon>Flavobacteriaceae</taxon>
        <taxon>Lutimonas</taxon>
    </lineage>
</organism>
<dbReference type="Proteomes" id="UP001474120">
    <property type="component" value="Unassembled WGS sequence"/>
</dbReference>
<name>A0ABU9KZ37_9FLAO</name>
<accession>A0ABU9KZ37</accession>
<feature type="chain" id="PRO_5045766711" evidence="1">
    <location>
        <begin position="20"/>
        <end position="280"/>
    </location>
</feature>
<gene>
    <name evidence="2" type="ORF">AABB81_06110</name>
</gene>
<reference evidence="2 3" key="1">
    <citation type="submission" date="2024-04" db="EMBL/GenBank/DDBJ databases">
        <title>whole genome sequencing of Lutimonas vermicola strain IMCC1616.</title>
        <authorList>
            <person name="Bae S.S."/>
        </authorList>
    </citation>
    <scope>NUCLEOTIDE SEQUENCE [LARGE SCALE GENOMIC DNA]</scope>
    <source>
        <strain evidence="2 3">IMCC1616</strain>
    </source>
</reference>
<dbReference type="EMBL" id="JBCDNA010000001">
    <property type="protein sequence ID" value="MEL4455463.1"/>
    <property type="molecule type" value="Genomic_DNA"/>
</dbReference>
<dbReference type="InterPro" id="IPR021314">
    <property type="entry name" value="DUF2911"/>
</dbReference>
<proteinExistence type="predicted"/>
<keyword evidence="1" id="KW-0732">Signal</keyword>
<dbReference type="Pfam" id="PF11138">
    <property type="entry name" value="DUF2911"/>
    <property type="match status" value="1"/>
</dbReference>
<dbReference type="SUPFAM" id="SSF48452">
    <property type="entry name" value="TPR-like"/>
    <property type="match status" value="1"/>
</dbReference>
<evidence type="ECO:0000313" key="2">
    <source>
        <dbReference type="EMBL" id="MEL4455463.1"/>
    </source>
</evidence>
<comment type="caution">
    <text evidence="2">The sequence shown here is derived from an EMBL/GenBank/DDBJ whole genome shotgun (WGS) entry which is preliminary data.</text>
</comment>
<evidence type="ECO:0000256" key="1">
    <source>
        <dbReference type="SAM" id="SignalP"/>
    </source>
</evidence>
<protein>
    <submittedName>
        <fullName evidence="2">DUF2911 domain-containing protein</fullName>
    </submittedName>
</protein>
<sequence length="280" mass="30642">MQTKLITLLLLFGAFTIQAQIKTPQPSPSSSVHQTIGLSEVSVDYSRPAMRGRVIFGDLVPYGKLWRTGANMRTKFTTDSDLKIDGKDLKKGTYAILSIPNKDAWELIFYTEYQAGGAPATLDDSKVALKVSAKTYPIDNPVENFTIGFGDLADGVSGNMYIMWDKTMVVTKIETPTDKVAIESIEKTMAGPSANDYFSAASYYRSSGKDLNKALEWVSKAVEMNPDAFWMSRQKSLIQADLGDKDGAIATAKVSLAAAEKAGNADYVKMNKESIAEWSK</sequence>
<evidence type="ECO:0000313" key="3">
    <source>
        <dbReference type="Proteomes" id="UP001474120"/>
    </source>
</evidence>
<feature type="signal peptide" evidence="1">
    <location>
        <begin position="1"/>
        <end position="19"/>
    </location>
</feature>